<protein>
    <submittedName>
        <fullName evidence="2">Putative phosphoribosyl transferase</fullName>
    </submittedName>
</protein>
<dbReference type="InterPro" id="IPR000836">
    <property type="entry name" value="PRTase_dom"/>
</dbReference>
<feature type="domain" description="Phosphoribosyltransferase" evidence="1">
    <location>
        <begin position="8"/>
        <end position="182"/>
    </location>
</feature>
<dbReference type="RefSeq" id="WP_091812995.1">
    <property type="nucleotide sequence ID" value="NZ_FNNE01000005.1"/>
</dbReference>
<dbReference type="GO" id="GO:0016740">
    <property type="term" value="F:transferase activity"/>
    <property type="evidence" value="ECO:0007669"/>
    <property type="project" value="UniProtKB-KW"/>
</dbReference>
<name>A0A1H2XZ68_9GAMM</name>
<evidence type="ECO:0000313" key="2">
    <source>
        <dbReference type="EMBL" id="SDW98146.1"/>
    </source>
</evidence>
<dbReference type="OrthoDB" id="9810066at2"/>
<sequence>MTSTYLDRIDAGQRLADALAKTDVGQDTLVLGLPRGGVPVAAEIADRFSLELDVLNVRKLGAPLQPELAMGAIAEDGSRYLNAYLIPRLGVSEGDVERVQAREQQTLTERSRRYRGDRPPARISGRHVILVDDGLATGATMHAAVLAVRKQHPARITVAVPVAARDSADEFRTLVDQVVCPMEPVDFTAVGYWYQHFDQVADEDVCRLLGSPAPD</sequence>
<dbReference type="Gene3D" id="3.30.1310.20">
    <property type="entry name" value="PRTase-like"/>
    <property type="match status" value="1"/>
</dbReference>
<dbReference type="EMBL" id="FNNE01000005">
    <property type="protein sequence ID" value="SDW98146.1"/>
    <property type="molecule type" value="Genomic_DNA"/>
</dbReference>
<dbReference type="CDD" id="cd06223">
    <property type="entry name" value="PRTases_typeI"/>
    <property type="match status" value="1"/>
</dbReference>
<dbReference type="AlphaFoldDB" id="A0A1H2XZ68"/>
<dbReference type="Gene3D" id="3.40.50.2020">
    <property type="match status" value="1"/>
</dbReference>
<keyword evidence="2" id="KW-0808">Transferase</keyword>
<dbReference type="STRING" id="488533.SAMN04487960_105207"/>
<evidence type="ECO:0000259" key="1">
    <source>
        <dbReference type="Pfam" id="PF00156"/>
    </source>
</evidence>
<dbReference type="InterPro" id="IPR029057">
    <property type="entry name" value="PRTase-like"/>
</dbReference>
<proteinExistence type="predicted"/>
<dbReference type="SUPFAM" id="SSF53271">
    <property type="entry name" value="PRTase-like"/>
    <property type="match status" value="1"/>
</dbReference>
<gene>
    <name evidence="2" type="ORF">SAMN04487960_105207</name>
</gene>
<accession>A0A1H2XZ68</accession>
<organism evidence="2 3">
    <name type="scientific">Marinobacter mobilis</name>
    <dbReference type="NCBI Taxonomy" id="488533"/>
    <lineage>
        <taxon>Bacteria</taxon>
        <taxon>Pseudomonadati</taxon>
        <taxon>Pseudomonadota</taxon>
        <taxon>Gammaproteobacteria</taxon>
        <taxon>Pseudomonadales</taxon>
        <taxon>Marinobacteraceae</taxon>
        <taxon>Marinobacter</taxon>
    </lineage>
</organism>
<keyword evidence="3" id="KW-1185">Reference proteome</keyword>
<dbReference type="Pfam" id="PF00156">
    <property type="entry name" value="Pribosyltran"/>
    <property type="match status" value="1"/>
</dbReference>
<dbReference type="Proteomes" id="UP000199675">
    <property type="component" value="Unassembled WGS sequence"/>
</dbReference>
<reference evidence="2 3" key="1">
    <citation type="submission" date="2016-10" db="EMBL/GenBank/DDBJ databases">
        <authorList>
            <person name="de Groot N.N."/>
        </authorList>
    </citation>
    <scope>NUCLEOTIDE SEQUENCE [LARGE SCALE GENOMIC DNA]</scope>
    <source>
        <strain evidence="2 3">CGMCC 1.7059</strain>
    </source>
</reference>
<evidence type="ECO:0000313" key="3">
    <source>
        <dbReference type="Proteomes" id="UP000199675"/>
    </source>
</evidence>